<evidence type="ECO:0000259" key="2">
    <source>
        <dbReference type="Pfam" id="PF03795"/>
    </source>
</evidence>
<dbReference type="OrthoDB" id="8968203at2"/>
<organism evidence="3 4">
    <name type="scientific">Rothia nasimurium</name>
    <dbReference type="NCBI Taxonomy" id="85336"/>
    <lineage>
        <taxon>Bacteria</taxon>
        <taxon>Bacillati</taxon>
        <taxon>Actinomycetota</taxon>
        <taxon>Actinomycetes</taxon>
        <taxon>Micrococcales</taxon>
        <taxon>Micrococcaceae</taxon>
        <taxon>Rothia</taxon>
    </lineage>
</organism>
<proteinExistence type="inferred from homology"/>
<dbReference type="SUPFAM" id="SSF54909">
    <property type="entry name" value="Dimeric alpha+beta barrel"/>
    <property type="match status" value="1"/>
</dbReference>
<dbReference type="AlphaFoldDB" id="A0A1Y1RM14"/>
<feature type="domain" description="YCII-related" evidence="2">
    <location>
        <begin position="8"/>
        <end position="86"/>
    </location>
</feature>
<name>A0A1Y1RM14_9MICC</name>
<evidence type="ECO:0000313" key="4">
    <source>
        <dbReference type="Proteomes" id="UP000192359"/>
    </source>
</evidence>
<evidence type="ECO:0000313" key="3">
    <source>
        <dbReference type="EMBL" id="ORC15493.1"/>
    </source>
</evidence>
<keyword evidence="4" id="KW-1185">Reference proteome</keyword>
<dbReference type="EMBL" id="LXWF01000043">
    <property type="protein sequence ID" value="ORC15493.1"/>
    <property type="molecule type" value="Genomic_DNA"/>
</dbReference>
<dbReference type="RefSeq" id="WP_083093405.1">
    <property type="nucleotide sequence ID" value="NZ_LXWF01000043.1"/>
</dbReference>
<dbReference type="PANTHER" id="PTHR37828:SF1">
    <property type="entry name" value="YCII-RELATED DOMAIN-CONTAINING PROTEIN"/>
    <property type="match status" value="1"/>
</dbReference>
<evidence type="ECO:0000256" key="1">
    <source>
        <dbReference type="ARBA" id="ARBA00007689"/>
    </source>
</evidence>
<gene>
    <name evidence="3" type="ORF">A7979_07090</name>
</gene>
<comment type="similarity">
    <text evidence="1">Belongs to the YciI family.</text>
</comment>
<dbReference type="Gene3D" id="3.30.70.1060">
    <property type="entry name" value="Dimeric alpha+beta barrel"/>
    <property type="match status" value="1"/>
</dbReference>
<dbReference type="PANTHER" id="PTHR37828">
    <property type="entry name" value="GSR2449 PROTEIN"/>
    <property type="match status" value="1"/>
</dbReference>
<protein>
    <recommendedName>
        <fullName evidence="2">YCII-related domain-containing protein</fullName>
    </recommendedName>
</protein>
<comment type="caution">
    <text evidence="3">The sequence shown here is derived from an EMBL/GenBank/DDBJ whole genome shotgun (WGS) entry which is preliminary data.</text>
</comment>
<dbReference type="Pfam" id="PF03795">
    <property type="entry name" value="YCII"/>
    <property type="match status" value="1"/>
</dbReference>
<dbReference type="InterPro" id="IPR011008">
    <property type="entry name" value="Dimeric_a/b-barrel"/>
</dbReference>
<reference evidence="3 4" key="1">
    <citation type="submission" date="2016-05" db="EMBL/GenBank/DDBJ databases">
        <title>Draft genome sequence of a porcine commensal Rothia nasimurium.</title>
        <authorList>
            <person name="Gaiser R.A."/>
            <person name="Van Baarlen P."/>
            <person name="Wells J.M."/>
        </authorList>
    </citation>
    <scope>NUCLEOTIDE SEQUENCE [LARGE SCALE GENOMIC DNA]</scope>
    <source>
        <strain evidence="3 4">PT-32</strain>
    </source>
</reference>
<sequence length="94" mass="10083">MTVYAVNYSYGPADLQAQHRPAHREYLAQLHAEGKLHAAGAYLDGDPAGALLIFVAEDRDDLDRIIAADPMSTGGVLTGYSAREWNAVIGKVGQ</sequence>
<accession>A0A1Y1RM14</accession>
<dbReference type="InterPro" id="IPR005545">
    <property type="entry name" value="YCII"/>
</dbReference>
<dbReference type="Proteomes" id="UP000192359">
    <property type="component" value="Unassembled WGS sequence"/>
</dbReference>